<feature type="transmembrane region" description="Helical" evidence="2">
    <location>
        <begin position="101"/>
        <end position="124"/>
    </location>
</feature>
<keyword evidence="2" id="KW-0812">Transmembrane</keyword>
<protein>
    <recommendedName>
        <fullName evidence="2">Multidrug and toxin extrusion protein</fullName>
    </recommendedName>
</protein>
<dbReference type="EMBL" id="WJQU01000003">
    <property type="protein sequence ID" value="KAJ6639541.1"/>
    <property type="molecule type" value="Genomic_DNA"/>
</dbReference>
<name>A0A9Q0S0Q5_9DIPT</name>
<feature type="transmembrane region" description="Helical" evidence="2">
    <location>
        <begin position="210"/>
        <end position="228"/>
    </location>
</feature>
<dbReference type="OrthoDB" id="7777839at2759"/>
<feature type="transmembrane region" description="Helical" evidence="2">
    <location>
        <begin position="289"/>
        <end position="312"/>
    </location>
</feature>
<dbReference type="InterPro" id="IPR002528">
    <property type="entry name" value="MATE_fam"/>
</dbReference>
<evidence type="ECO:0000256" key="1">
    <source>
        <dbReference type="ARBA" id="ARBA00010199"/>
    </source>
</evidence>
<dbReference type="GO" id="GO:0016020">
    <property type="term" value="C:membrane"/>
    <property type="evidence" value="ECO:0007669"/>
    <property type="project" value="InterPro"/>
</dbReference>
<feature type="transmembrane region" description="Helical" evidence="2">
    <location>
        <begin position="402"/>
        <end position="423"/>
    </location>
</feature>
<sequence length="462" mass="51836">MMEETDAGKPISSSTKRDSFSPASPIRRLIKESQAMIPAMANVTIPLFFTGNIAEASGLAVSSQFMFVSIILKVIQEGVGNSLFHFVGVHYRSNLHMAISAFKLSLLVLLCAGLLLTVTVRLFVHQFVELIDTPETIAKAPSNFLYTSAFSFIPSLFTTAFTNYLLISTSRWLMVAQVVIAFTSFFMNFLTFGRQPFSLHCGVHDLGTYTVVQSTVTMVVSMGFVLVVEKMGPIAFFTTTSAIDDLKNNFRGFFKVSWGNFADSIVRNFFYFFVTLTFINHLGEDEAAAWSLFNGIIWGIALLPAFVVANYVRVRIGHSSSRTTLKEVAKESGICLIAWTLLMIIFTATTWSSLASFFSKSNENVALISKRMYHNIGWVFVIFTYNDVVHSFFLATGKTEYIFYQSLLTNLIVYTVPWILNMFNMLTPTYWLILGLYIAGMLTNCCLTTYFGYSVWKSITKT</sequence>
<feature type="region of interest" description="Disordered" evidence="3">
    <location>
        <begin position="1"/>
        <end position="22"/>
    </location>
</feature>
<comment type="caution">
    <text evidence="4">The sequence shown here is derived from an EMBL/GenBank/DDBJ whole genome shotgun (WGS) entry which is preliminary data.</text>
</comment>
<organism evidence="4 5">
    <name type="scientific">Pseudolycoriella hygida</name>
    <dbReference type="NCBI Taxonomy" id="35572"/>
    <lineage>
        <taxon>Eukaryota</taxon>
        <taxon>Metazoa</taxon>
        <taxon>Ecdysozoa</taxon>
        <taxon>Arthropoda</taxon>
        <taxon>Hexapoda</taxon>
        <taxon>Insecta</taxon>
        <taxon>Pterygota</taxon>
        <taxon>Neoptera</taxon>
        <taxon>Endopterygota</taxon>
        <taxon>Diptera</taxon>
        <taxon>Nematocera</taxon>
        <taxon>Sciaroidea</taxon>
        <taxon>Sciaridae</taxon>
        <taxon>Pseudolycoriella</taxon>
    </lineage>
</organism>
<reference evidence="4" key="1">
    <citation type="submission" date="2022-07" db="EMBL/GenBank/DDBJ databases">
        <authorList>
            <person name="Trinca V."/>
            <person name="Uliana J.V.C."/>
            <person name="Torres T.T."/>
            <person name="Ward R.J."/>
            <person name="Monesi N."/>
        </authorList>
    </citation>
    <scope>NUCLEOTIDE SEQUENCE</scope>
    <source>
        <strain evidence="4">HSMRA1968</strain>
        <tissue evidence="4">Whole embryos</tissue>
    </source>
</reference>
<evidence type="ECO:0000313" key="5">
    <source>
        <dbReference type="Proteomes" id="UP001151699"/>
    </source>
</evidence>
<feature type="transmembrane region" description="Helical" evidence="2">
    <location>
        <begin position="265"/>
        <end position="283"/>
    </location>
</feature>
<feature type="transmembrane region" description="Helical" evidence="2">
    <location>
        <begin position="333"/>
        <end position="355"/>
    </location>
</feature>
<feature type="transmembrane region" description="Helical" evidence="2">
    <location>
        <begin position="144"/>
        <end position="165"/>
    </location>
</feature>
<keyword evidence="2" id="KW-1133">Transmembrane helix</keyword>
<keyword evidence="2" id="KW-0472">Membrane</keyword>
<feature type="transmembrane region" description="Helical" evidence="2">
    <location>
        <begin position="429"/>
        <end position="453"/>
    </location>
</feature>
<keyword evidence="5" id="KW-1185">Reference proteome</keyword>
<feature type="transmembrane region" description="Helical" evidence="2">
    <location>
        <begin position="375"/>
        <end position="395"/>
    </location>
</feature>
<proteinExistence type="inferred from homology"/>
<evidence type="ECO:0000313" key="4">
    <source>
        <dbReference type="EMBL" id="KAJ6639541.1"/>
    </source>
</evidence>
<evidence type="ECO:0000256" key="2">
    <source>
        <dbReference type="RuleBase" id="RU004914"/>
    </source>
</evidence>
<dbReference type="Proteomes" id="UP001151699">
    <property type="component" value="Chromosome X"/>
</dbReference>
<dbReference type="Pfam" id="PF01554">
    <property type="entry name" value="MatE"/>
    <property type="match status" value="1"/>
</dbReference>
<comment type="similarity">
    <text evidence="1 2">Belongs to the multi antimicrobial extrusion (MATE) (TC 2.A.66.1) family.</text>
</comment>
<dbReference type="AlphaFoldDB" id="A0A9Q0S0Q5"/>
<feature type="transmembrane region" description="Helical" evidence="2">
    <location>
        <begin position="172"/>
        <end position="190"/>
    </location>
</feature>
<dbReference type="GO" id="GO:0042910">
    <property type="term" value="F:xenobiotic transmembrane transporter activity"/>
    <property type="evidence" value="ECO:0007669"/>
    <property type="project" value="InterPro"/>
</dbReference>
<gene>
    <name evidence="4" type="ORF">Bhyg_12287</name>
</gene>
<dbReference type="GO" id="GO:0015297">
    <property type="term" value="F:antiporter activity"/>
    <property type="evidence" value="ECO:0007669"/>
    <property type="project" value="InterPro"/>
</dbReference>
<accession>A0A9Q0S0Q5</accession>
<evidence type="ECO:0000256" key="3">
    <source>
        <dbReference type="SAM" id="MobiDB-lite"/>
    </source>
</evidence>